<gene>
    <name evidence="1" type="ORF">C9I57_14210</name>
</gene>
<evidence type="ECO:0008006" key="3">
    <source>
        <dbReference type="Google" id="ProtNLM"/>
    </source>
</evidence>
<dbReference type="Proteomes" id="UP000240638">
    <property type="component" value="Unassembled WGS sequence"/>
</dbReference>
<name>A0A2T3XUQ5_9BURK</name>
<proteinExistence type="predicted"/>
<dbReference type="RefSeq" id="WP_107151301.1">
    <property type="nucleotide sequence ID" value="NZ_PYUC01000006.1"/>
</dbReference>
<evidence type="ECO:0000313" key="1">
    <source>
        <dbReference type="EMBL" id="PTB20227.1"/>
    </source>
</evidence>
<comment type="caution">
    <text evidence="1">The sequence shown here is derived from an EMBL/GenBank/DDBJ whole genome shotgun (WGS) entry which is preliminary data.</text>
</comment>
<evidence type="ECO:0000313" key="2">
    <source>
        <dbReference type="Proteomes" id="UP000240638"/>
    </source>
</evidence>
<dbReference type="EMBL" id="PYUC01000006">
    <property type="protein sequence ID" value="PTB20227.1"/>
    <property type="molecule type" value="Genomic_DNA"/>
</dbReference>
<reference evidence="1 2" key="1">
    <citation type="submission" date="2018-03" db="EMBL/GenBank/DDBJ databases">
        <title>Whole genome analyses suggest that Burkholderia sensu lato contains two further novel genera in the rhizoxinica-symbiotica group Mycetohabitans gen. nov., and Trinickia gen. nov.: implications for the evolution of diazotrophy and nodulation in the Burkholderiaceae.</title>
        <authorList>
            <person name="Estrada De Los Santos P."/>
            <person name="Palmer M."/>
            <person name="Chavez-Ramirez B."/>
            <person name="Steenkamp E.T."/>
            <person name="Hirsch A.M."/>
            <person name="Manyaka P."/>
            <person name="Maluk M."/>
            <person name="Lafos M."/>
            <person name="Crook M."/>
            <person name="Gross E."/>
            <person name="Simon M.F."/>
            <person name="Bueno Dos Reis Junior F."/>
            <person name="Poole P.S."/>
            <person name="Venter S.N."/>
            <person name="James E.K."/>
        </authorList>
    </citation>
    <scope>NUCLEOTIDE SEQUENCE [LARGE SCALE GENOMIC DNA]</scope>
    <source>
        <strain evidence="1 2">JPY-366</strain>
    </source>
</reference>
<dbReference type="AlphaFoldDB" id="A0A2T3XUQ5"/>
<dbReference type="CDD" id="cd02440">
    <property type="entry name" value="AdoMet_MTases"/>
    <property type="match status" value="1"/>
</dbReference>
<accession>A0A2T3XUQ5</accession>
<dbReference type="InterPro" id="IPR029063">
    <property type="entry name" value="SAM-dependent_MTases_sf"/>
</dbReference>
<protein>
    <recommendedName>
        <fullName evidence="3">Class I SAM-dependent methyltransferase</fullName>
    </recommendedName>
</protein>
<dbReference type="Gene3D" id="3.40.50.150">
    <property type="entry name" value="Vaccinia Virus protein VP39"/>
    <property type="match status" value="1"/>
</dbReference>
<dbReference type="Pfam" id="PF13489">
    <property type="entry name" value="Methyltransf_23"/>
    <property type="match status" value="1"/>
</dbReference>
<sequence length="262" mass="29798">MLSKLTEKNIAREYDEVFYRYQREGSVLSARNVLPKVNGELKPASVLDVGCGAGAWLSVHREIGVKEIVGIDGNYVDRSILMFPEKCFFPLDISKPFDLGRTFDLVQCLEVAEHIPKHCSDVLIDNLVRHGSCILFSAAAKGQGGENHVNEQQYGYWRDSFAKRGYSLFDFVRPLIAHDEHIEVWYKYNVLFFARADELARLSTLVTSAFVDPDARVRDVSPPAYRLRKVLLRWLPVSLKTEIAVIKSRLAVRKLRAKEVAL</sequence>
<organism evidence="1 2">
    <name type="scientific">Trinickia symbiotica</name>
    <dbReference type="NCBI Taxonomy" id="863227"/>
    <lineage>
        <taxon>Bacteria</taxon>
        <taxon>Pseudomonadati</taxon>
        <taxon>Pseudomonadota</taxon>
        <taxon>Betaproteobacteria</taxon>
        <taxon>Burkholderiales</taxon>
        <taxon>Burkholderiaceae</taxon>
        <taxon>Trinickia</taxon>
    </lineage>
</organism>
<dbReference type="SUPFAM" id="SSF53335">
    <property type="entry name" value="S-adenosyl-L-methionine-dependent methyltransferases"/>
    <property type="match status" value="1"/>
</dbReference>